<reference evidence="2" key="1">
    <citation type="submission" date="2022-11" db="UniProtKB">
        <authorList>
            <consortium name="WormBaseParasite"/>
        </authorList>
    </citation>
    <scope>IDENTIFICATION</scope>
</reference>
<dbReference type="PANTHER" id="PTHR47326:SF1">
    <property type="entry name" value="HTH PSQ-TYPE DOMAIN-CONTAINING PROTEIN"/>
    <property type="match status" value="1"/>
</dbReference>
<dbReference type="Proteomes" id="UP000887578">
    <property type="component" value="Unplaced"/>
</dbReference>
<dbReference type="InterPro" id="IPR036397">
    <property type="entry name" value="RNaseH_sf"/>
</dbReference>
<proteinExistence type="predicted"/>
<dbReference type="PANTHER" id="PTHR47326">
    <property type="entry name" value="TRANSPOSABLE ELEMENT TC3 TRANSPOSASE-LIKE PROTEIN"/>
    <property type="match status" value="1"/>
</dbReference>
<name>A0A914PRY5_9BILA</name>
<dbReference type="GO" id="GO:0003676">
    <property type="term" value="F:nucleic acid binding"/>
    <property type="evidence" value="ECO:0007669"/>
    <property type="project" value="InterPro"/>
</dbReference>
<organism evidence="1 2">
    <name type="scientific">Panagrolaimus davidi</name>
    <dbReference type="NCBI Taxonomy" id="227884"/>
    <lineage>
        <taxon>Eukaryota</taxon>
        <taxon>Metazoa</taxon>
        <taxon>Ecdysozoa</taxon>
        <taxon>Nematoda</taxon>
        <taxon>Chromadorea</taxon>
        <taxon>Rhabditida</taxon>
        <taxon>Tylenchina</taxon>
        <taxon>Panagrolaimomorpha</taxon>
        <taxon>Panagrolaimoidea</taxon>
        <taxon>Panagrolaimidae</taxon>
        <taxon>Panagrolaimus</taxon>
    </lineage>
</organism>
<keyword evidence="1" id="KW-1185">Reference proteome</keyword>
<evidence type="ECO:0000313" key="2">
    <source>
        <dbReference type="WBParaSite" id="PDA_v2.g1760.t1"/>
    </source>
</evidence>
<evidence type="ECO:0000313" key="1">
    <source>
        <dbReference type="Proteomes" id="UP000887578"/>
    </source>
</evidence>
<dbReference type="Gene3D" id="3.30.420.10">
    <property type="entry name" value="Ribonuclease H-like superfamily/Ribonuclease H"/>
    <property type="match status" value="1"/>
</dbReference>
<sequence>MEFGTVEKEHMKRTRTVLTEEKKAEIEMHLENSQIANERVTTRQLETLANVSHGTVVKSLHELHYHPYKIQTVQELYPEDFANRMDFCEIMLNLIDEDPDFLQSIWFSDEATFTLHGEVNRHNMRIWSKENPHAFREEPLHSEKIMVWCAISVFGILGPYYFDGNVNNENYLMLLKEFHRDLKSKFPTQSKTAILQQDGAPPHWHKSVRSWLNQNIKWIGRSSPYISWPPRTPDLAPNDFFLWGFLKSLVYHDGKPVPTIAELKRRINTACRKVTTEMLTKTINESFVNRLKKCLEYDGGHVEIEYGKNA</sequence>
<protein>
    <submittedName>
        <fullName evidence="2">Transposase</fullName>
    </submittedName>
</protein>
<dbReference type="AlphaFoldDB" id="A0A914PRY5"/>
<accession>A0A914PRY5</accession>
<dbReference type="WBParaSite" id="PDA_v2.g1760.t1">
    <property type="protein sequence ID" value="PDA_v2.g1760.t1"/>
    <property type="gene ID" value="PDA_v2.g1760"/>
</dbReference>